<dbReference type="InterPro" id="IPR046960">
    <property type="entry name" value="PPR_At4g14850-like_plant"/>
</dbReference>
<feature type="repeat" description="PPR" evidence="3">
    <location>
        <begin position="181"/>
        <end position="215"/>
    </location>
</feature>
<evidence type="ECO:0000313" key="5">
    <source>
        <dbReference type="Proteomes" id="UP001231189"/>
    </source>
</evidence>
<gene>
    <name evidence="4" type="ORF">QYE76_020676</name>
</gene>
<reference evidence="4" key="1">
    <citation type="submission" date="2023-07" db="EMBL/GenBank/DDBJ databases">
        <title>A chromosome-level genome assembly of Lolium multiflorum.</title>
        <authorList>
            <person name="Chen Y."/>
            <person name="Copetti D."/>
            <person name="Kolliker R."/>
            <person name="Studer B."/>
        </authorList>
    </citation>
    <scope>NUCLEOTIDE SEQUENCE</scope>
    <source>
        <strain evidence="4">02402/16</strain>
        <tissue evidence="4">Leaf</tissue>
    </source>
</reference>
<dbReference type="PANTHER" id="PTHR47926:SF452">
    <property type="entry name" value="PENTATRICOPEPTIDE REPEAT-CONTAINING PROTEIN"/>
    <property type="match status" value="1"/>
</dbReference>
<dbReference type="FunFam" id="1.25.40.10:FF:000090">
    <property type="entry name" value="Pentatricopeptide repeat-containing protein, chloroplastic"/>
    <property type="match status" value="1"/>
</dbReference>
<feature type="repeat" description="PPR" evidence="3">
    <location>
        <begin position="150"/>
        <end position="180"/>
    </location>
</feature>
<organism evidence="4 5">
    <name type="scientific">Lolium multiflorum</name>
    <name type="common">Italian ryegrass</name>
    <name type="synonym">Lolium perenne subsp. multiflorum</name>
    <dbReference type="NCBI Taxonomy" id="4521"/>
    <lineage>
        <taxon>Eukaryota</taxon>
        <taxon>Viridiplantae</taxon>
        <taxon>Streptophyta</taxon>
        <taxon>Embryophyta</taxon>
        <taxon>Tracheophyta</taxon>
        <taxon>Spermatophyta</taxon>
        <taxon>Magnoliopsida</taxon>
        <taxon>Liliopsida</taxon>
        <taxon>Poales</taxon>
        <taxon>Poaceae</taxon>
        <taxon>BOP clade</taxon>
        <taxon>Pooideae</taxon>
        <taxon>Poodae</taxon>
        <taxon>Poeae</taxon>
        <taxon>Poeae Chloroplast Group 2 (Poeae type)</taxon>
        <taxon>Loliodinae</taxon>
        <taxon>Loliinae</taxon>
        <taxon>Lolium</taxon>
    </lineage>
</organism>
<accession>A0AAD8R873</accession>
<dbReference type="GO" id="GO:0003723">
    <property type="term" value="F:RNA binding"/>
    <property type="evidence" value="ECO:0007669"/>
    <property type="project" value="InterPro"/>
</dbReference>
<dbReference type="Pfam" id="PF01535">
    <property type="entry name" value="PPR"/>
    <property type="match status" value="5"/>
</dbReference>
<evidence type="ECO:0000256" key="3">
    <source>
        <dbReference type="PROSITE-ProRule" id="PRU00708"/>
    </source>
</evidence>
<dbReference type="Proteomes" id="UP001231189">
    <property type="component" value="Unassembled WGS sequence"/>
</dbReference>
<proteinExistence type="predicted"/>
<dbReference type="PANTHER" id="PTHR47926">
    <property type="entry name" value="PENTATRICOPEPTIDE REPEAT-CONTAINING PROTEIN"/>
    <property type="match status" value="1"/>
</dbReference>
<feature type="repeat" description="PPR" evidence="3">
    <location>
        <begin position="282"/>
        <end position="312"/>
    </location>
</feature>
<dbReference type="InterPro" id="IPR002885">
    <property type="entry name" value="PPR_rpt"/>
</dbReference>
<dbReference type="PROSITE" id="PS51375">
    <property type="entry name" value="PPR"/>
    <property type="match status" value="4"/>
</dbReference>
<dbReference type="EMBL" id="JAUUTY010000006">
    <property type="protein sequence ID" value="KAK1615159.1"/>
    <property type="molecule type" value="Genomic_DNA"/>
</dbReference>
<dbReference type="InterPro" id="IPR011990">
    <property type="entry name" value="TPR-like_helical_dom_sf"/>
</dbReference>
<keyword evidence="5" id="KW-1185">Reference proteome</keyword>
<sequence length="521" mass="56604">MLADGAVELDGVVLVVALRACDHLSLGASLHAVAERRGLQGDDVFVANSLVDMYARCLDLRSAMKVFEMIPRKNVVSWNSMLSGLVHAGRCAEALELLGSPSFLKGGDDVDFDETTLVVLLQLCKKLDEAMWCRSVHAVAFRRLWLASSSLPLLNALLDAYAKCGLLEHALRLFGGMRDKNVVTWSTLIAGCTHNGRPHEAMACSVAMREAGMMPNSITMLSILQACADCAETRVSRCAHGVAVRSGLALERDVGNALVDTYGKCGDLTAAMRAFDAMPRKDVLTWNSMIGALGMNGRAPDALALLDRMEREDDDNVRPNGVTMLAVLSACGHGGLVEEGMTHFERMTAKYSLQPQVEHLSCMVDMLARVGDLEGATKIIEERMLSATSGSLAAAWSALLSACRSHGNCEVGRDAACRVLELEPDNSAGYLMSMSMPGGEQARMRWLMRERGVKVTSGHSVVQVGQEAHRFVSWDGCHLHRAHVYSMLGLLHQQILPPTHDSNHHLHHQHFTLSCIDGATH</sequence>
<dbReference type="NCBIfam" id="TIGR00756">
    <property type="entry name" value="PPR"/>
    <property type="match status" value="3"/>
</dbReference>
<keyword evidence="2" id="KW-0809">Transit peptide</keyword>
<dbReference type="Pfam" id="PF13041">
    <property type="entry name" value="PPR_2"/>
    <property type="match status" value="1"/>
</dbReference>
<protein>
    <recommendedName>
        <fullName evidence="6">Pentatricopeptide repeat-containing protein</fullName>
    </recommendedName>
</protein>
<feature type="repeat" description="PPR" evidence="3">
    <location>
        <begin position="43"/>
        <end position="77"/>
    </location>
</feature>
<evidence type="ECO:0000256" key="1">
    <source>
        <dbReference type="ARBA" id="ARBA00022737"/>
    </source>
</evidence>
<evidence type="ECO:0008006" key="6">
    <source>
        <dbReference type="Google" id="ProtNLM"/>
    </source>
</evidence>
<dbReference type="AlphaFoldDB" id="A0AAD8R873"/>
<dbReference type="Gene3D" id="1.25.40.10">
    <property type="entry name" value="Tetratricopeptide repeat domain"/>
    <property type="match status" value="3"/>
</dbReference>
<evidence type="ECO:0000313" key="4">
    <source>
        <dbReference type="EMBL" id="KAK1615159.1"/>
    </source>
</evidence>
<name>A0AAD8R873_LOLMU</name>
<keyword evidence="1" id="KW-0677">Repeat</keyword>
<comment type="caution">
    <text evidence="4">The sequence shown here is derived from an EMBL/GenBank/DDBJ whole genome shotgun (WGS) entry which is preliminary data.</text>
</comment>
<dbReference type="GO" id="GO:0009451">
    <property type="term" value="P:RNA modification"/>
    <property type="evidence" value="ECO:0007669"/>
    <property type="project" value="InterPro"/>
</dbReference>
<evidence type="ECO:0000256" key="2">
    <source>
        <dbReference type="ARBA" id="ARBA00022946"/>
    </source>
</evidence>